<organism evidence="3">
    <name type="scientific">Clostridium symbiosum</name>
    <name type="common">Bacteroides symbiosus</name>
    <dbReference type="NCBI Taxonomy" id="1512"/>
    <lineage>
        <taxon>Bacteria</taxon>
        <taxon>Bacillati</taxon>
        <taxon>Bacillota</taxon>
        <taxon>Clostridia</taxon>
        <taxon>Lachnospirales</taxon>
        <taxon>Lachnospiraceae</taxon>
        <taxon>Otoolea</taxon>
    </lineage>
</organism>
<gene>
    <name evidence="3" type="primary">ramA_1</name>
    <name evidence="3" type="ORF">CSLFYP84_00847</name>
</gene>
<dbReference type="AlphaFoldDB" id="A0A6N3ADH0"/>
<evidence type="ECO:0000256" key="1">
    <source>
        <dbReference type="ARBA" id="ARBA00010613"/>
    </source>
</evidence>
<accession>A0A6N3ADH0</accession>
<keyword evidence="3" id="KW-0378">Hydrolase</keyword>
<dbReference type="PANTHER" id="PTHR23088:SF27">
    <property type="entry name" value="DEAMINATED GLUTATHIONE AMIDASE"/>
    <property type="match status" value="1"/>
</dbReference>
<dbReference type="PANTHER" id="PTHR23088">
    <property type="entry name" value="NITRILASE-RELATED"/>
    <property type="match status" value="1"/>
</dbReference>
<evidence type="ECO:0000259" key="2">
    <source>
        <dbReference type="PROSITE" id="PS50263"/>
    </source>
</evidence>
<sequence>MQWESFLINICKFRGASSSSCCLNCYDCNLCHQTGGEKSVNGPFSPPNGSLFDSRKGIRVRKYKLGLIQMDLAFLDKEANLRKASEMVREAAANGASLICLPEAFNTGYLGSDIPAMKKMAEPLDGESVTVMRKLAAELSVYLVAPIIYAAANGEAENTAVLINDEGEIEGTYSKSHPVGDERTYFQRGNEYPVWNTKLGKIGIVICYDVCFPETSRILALRGAELMLVPSAWRASHYFKEWWDLNLACRALDNLLYVAAVNRCGQSGEEIFAGKSQVISPIGEVLAAFDVEEEGILYQEIDLERVAKEREFNTVLTDRHPEDYKILSDR</sequence>
<feature type="domain" description="CN hydrolase" evidence="2">
    <location>
        <begin position="63"/>
        <end position="303"/>
    </location>
</feature>
<evidence type="ECO:0000313" key="3">
    <source>
        <dbReference type="EMBL" id="VYT89591.1"/>
    </source>
</evidence>
<dbReference type="EMBL" id="CACRUA010000008">
    <property type="protein sequence ID" value="VYT89591.1"/>
    <property type="molecule type" value="Genomic_DNA"/>
</dbReference>
<protein>
    <submittedName>
        <fullName evidence="3">(R)-stereoselective amidase</fullName>
        <ecNumber evidence="3">3.5.1.100</ecNumber>
    </submittedName>
</protein>
<dbReference type="SUPFAM" id="SSF56317">
    <property type="entry name" value="Carbon-nitrogen hydrolase"/>
    <property type="match status" value="1"/>
</dbReference>
<dbReference type="InterPro" id="IPR003010">
    <property type="entry name" value="C-N_Hydrolase"/>
</dbReference>
<dbReference type="Pfam" id="PF00795">
    <property type="entry name" value="CN_hydrolase"/>
    <property type="match status" value="1"/>
</dbReference>
<proteinExistence type="inferred from homology"/>
<dbReference type="Gene3D" id="3.60.110.10">
    <property type="entry name" value="Carbon-nitrogen hydrolase"/>
    <property type="match status" value="1"/>
</dbReference>
<comment type="similarity">
    <text evidence="1">Belongs to the carbon-nitrogen hydrolase superfamily. NIT1/NIT2 family.</text>
</comment>
<dbReference type="EC" id="3.5.1.100" evidence="3"/>
<dbReference type="InterPro" id="IPR001110">
    <property type="entry name" value="UPF0012_CS"/>
</dbReference>
<reference evidence="3" key="1">
    <citation type="submission" date="2019-11" db="EMBL/GenBank/DDBJ databases">
        <authorList>
            <person name="Feng L."/>
        </authorList>
    </citation>
    <scope>NUCLEOTIDE SEQUENCE</scope>
    <source>
        <strain evidence="3">CsymbiosumLFYP84</strain>
    </source>
</reference>
<dbReference type="PROSITE" id="PS01227">
    <property type="entry name" value="UPF0012"/>
    <property type="match status" value="1"/>
</dbReference>
<dbReference type="PROSITE" id="PS50263">
    <property type="entry name" value="CN_HYDROLASE"/>
    <property type="match status" value="1"/>
</dbReference>
<name>A0A6N3ADH0_CLOSY</name>
<dbReference type="InterPro" id="IPR036526">
    <property type="entry name" value="C-N_Hydrolase_sf"/>
</dbReference>
<dbReference type="GO" id="GO:0016787">
    <property type="term" value="F:hydrolase activity"/>
    <property type="evidence" value="ECO:0007669"/>
    <property type="project" value="UniProtKB-KW"/>
</dbReference>